<keyword evidence="3 5" id="KW-0694">RNA-binding</keyword>
<dbReference type="GO" id="GO:0000340">
    <property type="term" value="F:RNA 7-methylguanosine cap binding"/>
    <property type="evidence" value="ECO:0007669"/>
    <property type="project" value="TreeGrafter"/>
</dbReference>
<dbReference type="GO" id="GO:0016281">
    <property type="term" value="C:eukaryotic translation initiation factor 4F complex"/>
    <property type="evidence" value="ECO:0007669"/>
    <property type="project" value="TreeGrafter"/>
</dbReference>
<name>A0A8S3Q9E3_MYTED</name>
<keyword evidence="7" id="KW-1185">Reference proteome</keyword>
<keyword evidence="1 5" id="KW-0396">Initiation factor</keyword>
<evidence type="ECO:0000313" key="7">
    <source>
        <dbReference type="Proteomes" id="UP000683360"/>
    </source>
</evidence>
<evidence type="ECO:0000313" key="6">
    <source>
        <dbReference type="EMBL" id="CAG2192194.1"/>
    </source>
</evidence>
<dbReference type="Pfam" id="PF01652">
    <property type="entry name" value="IF4E"/>
    <property type="match status" value="1"/>
</dbReference>
<gene>
    <name evidence="6" type="ORF">MEDL_7321</name>
</gene>
<dbReference type="AlphaFoldDB" id="A0A8S3Q9E3"/>
<keyword evidence="2" id="KW-0810">Translation regulation</keyword>
<accession>A0A8S3Q9E3</accession>
<sequence length="156" mass="17949">MPVGSPNLPRSTLSEIHSQEECGIPLNTRWTFWLDKSIPGTTVAEYEATMRKLYTVSTVQGFWSVYNNIPDVDKLNVRYTYHLMREERRPVWEDEFNSAIGEQFSDCLAEGDEISATVIDKVKELLPDVHFPAIFYKAFQTHSAFEGDKHKSSWKG</sequence>
<evidence type="ECO:0000256" key="5">
    <source>
        <dbReference type="RuleBase" id="RU004374"/>
    </source>
</evidence>
<evidence type="ECO:0000256" key="2">
    <source>
        <dbReference type="ARBA" id="ARBA00022845"/>
    </source>
</evidence>
<dbReference type="PANTHER" id="PTHR11960">
    <property type="entry name" value="EUKARYOTIC TRANSLATION INITIATION FACTOR 4E RELATED"/>
    <property type="match status" value="1"/>
</dbReference>
<evidence type="ECO:0000256" key="3">
    <source>
        <dbReference type="ARBA" id="ARBA00022884"/>
    </source>
</evidence>
<keyword evidence="4 5" id="KW-0648">Protein biosynthesis</keyword>
<dbReference type="OrthoDB" id="17977at2759"/>
<organism evidence="6 7">
    <name type="scientific">Mytilus edulis</name>
    <name type="common">Blue mussel</name>
    <dbReference type="NCBI Taxonomy" id="6550"/>
    <lineage>
        <taxon>Eukaryota</taxon>
        <taxon>Metazoa</taxon>
        <taxon>Spiralia</taxon>
        <taxon>Lophotrochozoa</taxon>
        <taxon>Mollusca</taxon>
        <taxon>Bivalvia</taxon>
        <taxon>Autobranchia</taxon>
        <taxon>Pteriomorphia</taxon>
        <taxon>Mytilida</taxon>
        <taxon>Mytiloidea</taxon>
        <taxon>Mytilidae</taxon>
        <taxon>Mytilinae</taxon>
        <taxon>Mytilus</taxon>
    </lineage>
</organism>
<proteinExistence type="inferred from homology"/>
<reference evidence="6" key="1">
    <citation type="submission" date="2021-03" db="EMBL/GenBank/DDBJ databases">
        <authorList>
            <person name="Bekaert M."/>
        </authorList>
    </citation>
    <scope>NUCLEOTIDE SEQUENCE</scope>
</reference>
<evidence type="ECO:0000256" key="1">
    <source>
        <dbReference type="ARBA" id="ARBA00022540"/>
    </source>
</evidence>
<dbReference type="PANTHER" id="PTHR11960:SF66">
    <property type="entry name" value="EUKARYOTIC TRANSLATION INITIATION FACTOR 4E TYPE 3"/>
    <property type="match status" value="1"/>
</dbReference>
<dbReference type="EMBL" id="CAJPWZ010000380">
    <property type="protein sequence ID" value="CAG2192194.1"/>
    <property type="molecule type" value="Genomic_DNA"/>
</dbReference>
<dbReference type="GO" id="GO:0003743">
    <property type="term" value="F:translation initiation factor activity"/>
    <property type="evidence" value="ECO:0007669"/>
    <property type="project" value="UniProtKB-KW"/>
</dbReference>
<dbReference type="InterPro" id="IPR023398">
    <property type="entry name" value="TIF_eIF4e-like"/>
</dbReference>
<dbReference type="GO" id="GO:0006417">
    <property type="term" value="P:regulation of translation"/>
    <property type="evidence" value="ECO:0007669"/>
    <property type="project" value="UniProtKB-KW"/>
</dbReference>
<comment type="similarity">
    <text evidence="5">Belongs to the eukaryotic initiation factor 4E family.</text>
</comment>
<comment type="caution">
    <text evidence="6">The sequence shown here is derived from an EMBL/GenBank/DDBJ whole genome shotgun (WGS) entry which is preliminary data.</text>
</comment>
<dbReference type="Proteomes" id="UP000683360">
    <property type="component" value="Unassembled WGS sequence"/>
</dbReference>
<dbReference type="Gene3D" id="3.30.760.10">
    <property type="entry name" value="RNA Cap, Translation Initiation Factor Eif4e"/>
    <property type="match status" value="1"/>
</dbReference>
<protein>
    <submittedName>
        <fullName evidence="6">Eukaryotic translation initiation factor 4E type 3-A,Eukaryotic translation initiation factor 4E type 3,Eukaryotic translation initiation factor 4E type 3-B</fullName>
    </submittedName>
</protein>
<evidence type="ECO:0000256" key="4">
    <source>
        <dbReference type="ARBA" id="ARBA00022917"/>
    </source>
</evidence>
<dbReference type="SUPFAM" id="SSF55418">
    <property type="entry name" value="eIF4e-like"/>
    <property type="match status" value="1"/>
</dbReference>
<dbReference type="InterPro" id="IPR001040">
    <property type="entry name" value="TIF_eIF_4E"/>
</dbReference>